<proteinExistence type="inferred from homology"/>
<keyword evidence="2" id="KW-0649">Protein kinase inhibitor</keyword>
<dbReference type="InterPro" id="IPR044898">
    <property type="entry name" value="CDI_dom_sf"/>
</dbReference>
<dbReference type="Proteomes" id="UP000233837">
    <property type="component" value="Unassembled WGS sequence"/>
</dbReference>
<protein>
    <submittedName>
        <fullName evidence="4">Cyclin-dependent kinase inhibitor 3</fullName>
    </submittedName>
</protein>
<evidence type="ECO:0000313" key="5">
    <source>
        <dbReference type="Proteomes" id="UP000233837"/>
    </source>
</evidence>
<name>A0A2I0W1F4_9ASPA</name>
<dbReference type="InterPro" id="IPR003175">
    <property type="entry name" value="CDI_dom"/>
</dbReference>
<dbReference type="InterPro" id="IPR044275">
    <property type="entry name" value="KRP"/>
</dbReference>
<dbReference type="EMBL" id="KZ503030">
    <property type="protein sequence ID" value="PKU69490.1"/>
    <property type="molecule type" value="Genomic_DNA"/>
</dbReference>
<evidence type="ECO:0000256" key="2">
    <source>
        <dbReference type="ARBA" id="ARBA00023013"/>
    </source>
</evidence>
<gene>
    <name evidence="4" type="primary">KRP3</name>
    <name evidence="4" type="ORF">MA16_Dca015362</name>
</gene>
<comment type="similarity">
    <text evidence="1">Belongs to the CDI family. ICK/KRP subfamily.</text>
</comment>
<dbReference type="PANTHER" id="PTHR46776">
    <property type="entry name" value="CYCLIN-DEPENDENT KINASE INHIBITOR 4-RELATED"/>
    <property type="match status" value="1"/>
</dbReference>
<dbReference type="GO" id="GO:0004861">
    <property type="term" value="F:cyclin-dependent protein serine/threonine kinase inhibitor activity"/>
    <property type="evidence" value="ECO:0007669"/>
    <property type="project" value="InterPro"/>
</dbReference>
<reference evidence="4 5" key="2">
    <citation type="journal article" date="2017" name="Nature">
        <title>The Apostasia genome and the evolution of orchids.</title>
        <authorList>
            <person name="Zhang G.Q."/>
            <person name="Liu K.W."/>
            <person name="Li Z."/>
            <person name="Lohaus R."/>
            <person name="Hsiao Y.Y."/>
            <person name="Niu S.C."/>
            <person name="Wang J.Y."/>
            <person name="Lin Y.C."/>
            <person name="Xu Q."/>
            <person name="Chen L.J."/>
            <person name="Yoshida K."/>
            <person name="Fujiwara S."/>
            <person name="Wang Z.W."/>
            <person name="Zhang Y.Q."/>
            <person name="Mitsuda N."/>
            <person name="Wang M."/>
            <person name="Liu G.H."/>
            <person name="Pecoraro L."/>
            <person name="Huang H.X."/>
            <person name="Xiao X.J."/>
            <person name="Lin M."/>
            <person name="Wu X.Y."/>
            <person name="Wu W.L."/>
            <person name="Chen Y.Y."/>
            <person name="Chang S.B."/>
            <person name="Sakamoto S."/>
            <person name="Ohme-Takagi M."/>
            <person name="Yagi M."/>
            <person name="Zeng S.J."/>
            <person name="Shen C.Y."/>
            <person name="Yeh C.M."/>
            <person name="Luo Y.B."/>
            <person name="Tsai W.C."/>
            <person name="Van de Peer Y."/>
            <person name="Liu Z.J."/>
        </authorList>
    </citation>
    <scope>NUCLEOTIDE SEQUENCE [LARGE SCALE GENOMIC DNA]</scope>
    <source>
        <tissue evidence="4">The whole plant</tissue>
    </source>
</reference>
<evidence type="ECO:0000313" key="4">
    <source>
        <dbReference type="EMBL" id="PKU69490.1"/>
    </source>
</evidence>
<dbReference type="PIRSF" id="PIRSF017811">
    <property type="entry name" value="CDK_inhib_pln"/>
    <property type="match status" value="1"/>
</dbReference>
<evidence type="ECO:0000259" key="3">
    <source>
        <dbReference type="Pfam" id="PF02234"/>
    </source>
</evidence>
<dbReference type="GO" id="GO:0051726">
    <property type="term" value="P:regulation of cell cycle"/>
    <property type="evidence" value="ECO:0007669"/>
    <property type="project" value="InterPro"/>
</dbReference>
<dbReference type="STRING" id="906689.A0A2I0W1F4"/>
<dbReference type="Pfam" id="PF02234">
    <property type="entry name" value="CDI"/>
    <property type="match status" value="1"/>
</dbReference>
<feature type="domain" description="Cyclin-dependent kinase inhibitor" evidence="3">
    <location>
        <begin position="185"/>
        <end position="231"/>
    </location>
</feature>
<keyword evidence="5" id="KW-1185">Reference proteome</keyword>
<accession>A0A2I0W1F4</accession>
<evidence type="ECO:0000256" key="1">
    <source>
        <dbReference type="ARBA" id="ARBA00010274"/>
    </source>
</evidence>
<dbReference type="GO" id="GO:0005634">
    <property type="term" value="C:nucleus"/>
    <property type="evidence" value="ECO:0007669"/>
    <property type="project" value="InterPro"/>
</dbReference>
<organism evidence="4 5">
    <name type="scientific">Dendrobium catenatum</name>
    <dbReference type="NCBI Taxonomy" id="906689"/>
    <lineage>
        <taxon>Eukaryota</taxon>
        <taxon>Viridiplantae</taxon>
        <taxon>Streptophyta</taxon>
        <taxon>Embryophyta</taxon>
        <taxon>Tracheophyta</taxon>
        <taxon>Spermatophyta</taxon>
        <taxon>Magnoliopsida</taxon>
        <taxon>Liliopsida</taxon>
        <taxon>Asparagales</taxon>
        <taxon>Orchidaceae</taxon>
        <taxon>Epidendroideae</taxon>
        <taxon>Malaxideae</taxon>
        <taxon>Dendrobiinae</taxon>
        <taxon>Dendrobium</taxon>
    </lineage>
</organism>
<sequence length="233" mass="26053">MGRYMRKCRRIEEVTVMEVTQVVGVRTRARTLALAAAATVPEEAAIGGVSPKRRKATEETAEARSGAGELEMAYLQLRNRSLVMTKRLSKSARNSDAKRRGSVERGRISRCSSIASCEGVEEDDALRYTSSGGQKPRGDLGSSVCYFECNRDRCEISPSSNQVIYSGEVESTAERESRMQSTPQLRMPSAAELEEFFAAAEKSEKQQFAARYNFDIDNELPLEGRYEWVRINQ</sequence>
<dbReference type="AlphaFoldDB" id="A0A2I0W1F4"/>
<dbReference type="OrthoDB" id="9940972at2759"/>
<reference evidence="4 5" key="1">
    <citation type="journal article" date="2016" name="Sci. Rep.">
        <title>The Dendrobium catenatum Lindl. genome sequence provides insights into polysaccharide synthase, floral development and adaptive evolution.</title>
        <authorList>
            <person name="Zhang G.Q."/>
            <person name="Xu Q."/>
            <person name="Bian C."/>
            <person name="Tsai W.C."/>
            <person name="Yeh C.M."/>
            <person name="Liu K.W."/>
            <person name="Yoshida K."/>
            <person name="Zhang L.S."/>
            <person name="Chang S.B."/>
            <person name="Chen F."/>
            <person name="Shi Y."/>
            <person name="Su Y.Y."/>
            <person name="Zhang Y.Q."/>
            <person name="Chen L.J."/>
            <person name="Yin Y."/>
            <person name="Lin M."/>
            <person name="Huang H."/>
            <person name="Deng H."/>
            <person name="Wang Z.W."/>
            <person name="Zhu S.L."/>
            <person name="Zhao X."/>
            <person name="Deng C."/>
            <person name="Niu S.C."/>
            <person name="Huang J."/>
            <person name="Wang M."/>
            <person name="Liu G.H."/>
            <person name="Yang H.J."/>
            <person name="Xiao X.J."/>
            <person name="Hsiao Y.Y."/>
            <person name="Wu W.L."/>
            <person name="Chen Y.Y."/>
            <person name="Mitsuda N."/>
            <person name="Ohme-Takagi M."/>
            <person name="Luo Y.B."/>
            <person name="Van de Peer Y."/>
            <person name="Liu Z.J."/>
        </authorList>
    </citation>
    <scope>NUCLEOTIDE SEQUENCE [LARGE SCALE GENOMIC DNA]</scope>
    <source>
        <tissue evidence="4">The whole plant</tissue>
    </source>
</reference>
<dbReference type="Gene3D" id="4.10.365.10">
    <property type="entry name" value="p27"/>
    <property type="match status" value="1"/>
</dbReference>